<feature type="domain" description="PARP1-like PADR1" evidence="2">
    <location>
        <begin position="155"/>
        <end position="200"/>
    </location>
</feature>
<dbReference type="GO" id="GO:0008270">
    <property type="term" value="F:zinc ion binding"/>
    <property type="evidence" value="ECO:0007669"/>
    <property type="project" value="InterPro"/>
</dbReference>
<proteinExistence type="predicted"/>
<gene>
    <name evidence="3" type="ORF">ECRASSUSDP1_LOCUS19968</name>
</gene>
<feature type="compositionally biased region" description="Basic residues" evidence="1">
    <location>
        <begin position="1"/>
        <end position="14"/>
    </location>
</feature>
<feature type="compositionally biased region" description="Polar residues" evidence="1">
    <location>
        <begin position="17"/>
        <end position="26"/>
    </location>
</feature>
<protein>
    <recommendedName>
        <fullName evidence="2">PARP1-like PADR1 domain-containing protein</fullName>
    </recommendedName>
</protein>
<dbReference type="InterPro" id="IPR012982">
    <property type="entry name" value="PARP1-like_PADR1_Zn_ribbon"/>
</dbReference>
<name>A0AAD1XU30_EUPCR</name>
<dbReference type="PROSITE" id="PS52007">
    <property type="entry name" value="PADR1"/>
    <property type="match status" value="1"/>
</dbReference>
<organism evidence="3 4">
    <name type="scientific">Euplotes crassus</name>
    <dbReference type="NCBI Taxonomy" id="5936"/>
    <lineage>
        <taxon>Eukaryota</taxon>
        <taxon>Sar</taxon>
        <taxon>Alveolata</taxon>
        <taxon>Ciliophora</taxon>
        <taxon>Intramacronucleata</taxon>
        <taxon>Spirotrichea</taxon>
        <taxon>Hypotrichia</taxon>
        <taxon>Euplotida</taxon>
        <taxon>Euplotidae</taxon>
        <taxon>Moneuplotes</taxon>
    </lineage>
</organism>
<dbReference type="Proteomes" id="UP001295684">
    <property type="component" value="Unassembled WGS sequence"/>
</dbReference>
<sequence>MPSRRSLRSGKRKAAAGTSSTLQTRSSRARKVKAKTTSVKKTAIKAKAAAKTIRAAKKATKRTVATRKASNKVAKKTTRKASSKKKKSASSSGVPASMRGYTPAEFKIYKAAEKKYGGMTNEKLKEYLKVNLQSRSGDKAKLILKCSDGEALGGMPRCPTCGLGFIRFNQKTGEYKCPGAMDDDEFVNCSAKFRKSEITREKWVSP</sequence>
<feature type="compositionally biased region" description="Low complexity" evidence="1">
    <location>
        <begin position="35"/>
        <end position="53"/>
    </location>
</feature>
<dbReference type="AlphaFoldDB" id="A0AAD1XU30"/>
<feature type="region of interest" description="Disordered" evidence="1">
    <location>
        <begin position="1"/>
        <end position="99"/>
    </location>
</feature>
<keyword evidence="4" id="KW-1185">Reference proteome</keyword>
<evidence type="ECO:0000256" key="1">
    <source>
        <dbReference type="SAM" id="MobiDB-lite"/>
    </source>
</evidence>
<comment type="caution">
    <text evidence="3">The sequence shown here is derived from an EMBL/GenBank/DDBJ whole genome shotgun (WGS) entry which is preliminary data.</text>
</comment>
<evidence type="ECO:0000313" key="4">
    <source>
        <dbReference type="Proteomes" id="UP001295684"/>
    </source>
</evidence>
<dbReference type="Gene3D" id="3.90.640.80">
    <property type="match status" value="1"/>
</dbReference>
<dbReference type="Pfam" id="PF08063">
    <property type="entry name" value="Zn_ribbon_PADR1"/>
    <property type="match status" value="1"/>
</dbReference>
<dbReference type="SMART" id="SM01335">
    <property type="entry name" value="PADR1"/>
    <property type="match status" value="1"/>
</dbReference>
<reference evidence="3" key="1">
    <citation type="submission" date="2023-07" db="EMBL/GenBank/DDBJ databases">
        <authorList>
            <consortium name="AG Swart"/>
            <person name="Singh M."/>
            <person name="Singh A."/>
            <person name="Seah K."/>
            <person name="Emmerich C."/>
        </authorList>
    </citation>
    <scope>NUCLEOTIDE SEQUENCE</scope>
    <source>
        <strain evidence="3">DP1</strain>
    </source>
</reference>
<evidence type="ECO:0000259" key="2">
    <source>
        <dbReference type="Pfam" id="PF08063"/>
    </source>
</evidence>
<feature type="compositionally biased region" description="Basic residues" evidence="1">
    <location>
        <begin position="54"/>
        <end position="88"/>
    </location>
</feature>
<evidence type="ECO:0000313" key="3">
    <source>
        <dbReference type="EMBL" id="CAI2378571.1"/>
    </source>
</evidence>
<dbReference type="EMBL" id="CAMPGE010020311">
    <property type="protein sequence ID" value="CAI2378571.1"/>
    <property type="molecule type" value="Genomic_DNA"/>
</dbReference>
<accession>A0AAD1XU30</accession>